<evidence type="ECO:0008006" key="3">
    <source>
        <dbReference type="Google" id="ProtNLM"/>
    </source>
</evidence>
<name>A0A1Q5PJV5_9ACTO</name>
<dbReference type="SUPFAM" id="SSF48295">
    <property type="entry name" value="TrpR-like"/>
    <property type="match status" value="1"/>
</dbReference>
<dbReference type="Proteomes" id="UP000186785">
    <property type="component" value="Unassembled WGS sequence"/>
</dbReference>
<dbReference type="GO" id="GO:0003700">
    <property type="term" value="F:DNA-binding transcription factor activity"/>
    <property type="evidence" value="ECO:0007669"/>
    <property type="project" value="InterPro"/>
</dbReference>
<dbReference type="InterPro" id="IPR010921">
    <property type="entry name" value="Trp_repressor/repl_initiator"/>
</dbReference>
<dbReference type="Pfam" id="PF01371">
    <property type="entry name" value="Trp_repressor"/>
    <property type="match status" value="1"/>
</dbReference>
<organism evidence="1 2">
    <name type="scientific">Boudabousia liubingyangii</name>
    <dbReference type="NCBI Taxonomy" id="1921764"/>
    <lineage>
        <taxon>Bacteria</taxon>
        <taxon>Bacillati</taxon>
        <taxon>Actinomycetota</taxon>
        <taxon>Actinomycetes</taxon>
        <taxon>Actinomycetales</taxon>
        <taxon>Actinomycetaceae</taxon>
        <taxon>Boudabousia</taxon>
    </lineage>
</organism>
<gene>
    <name evidence="1" type="ORF">BSR29_08030</name>
</gene>
<dbReference type="InterPro" id="IPR013368">
    <property type="entry name" value="YecD_YerC"/>
</dbReference>
<dbReference type="PANTHER" id="PTHR40080:SF1">
    <property type="entry name" value="TRPR-LIKE PROTEIN YERC_YECD"/>
    <property type="match status" value="1"/>
</dbReference>
<dbReference type="EMBL" id="MQSV01000006">
    <property type="protein sequence ID" value="OKL46189.1"/>
    <property type="molecule type" value="Genomic_DNA"/>
</dbReference>
<comment type="caution">
    <text evidence="1">The sequence shown here is derived from an EMBL/GenBank/DDBJ whole genome shotgun (WGS) entry which is preliminary data.</text>
</comment>
<dbReference type="AlphaFoldDB" id="A0A1Q5PJV5"/>
<proteinExistence type="predicted"/>
<dbReference type="RefSeq" id="WP_073709784.1">
    <property type="nucleotide sequence ID" value="NZ_MQSV01000006.1"/>
</dbReference>
<evidence type="ECO:0000313" key="1">
    <source>
        <dbReference type="EMBL" id="OKL46189.1"/>
    </source>
</evidence>
<dbReference type="PIRSF" id="PIRSF012508">
    <property type="entry name" value="YerC"/>
    <property type="match status" value="1"/>
</dbReference>
<dbReference type="InterPro" id="IPR000831">
    <property type="entry name" value="Trp_repress"/>
</dbReference>
<dbReference type="Gene3D" id="1.10.1270.10">
    <property type="entry name" value="TrpR-like"/>
    <property type="match status" value="1"/>
</dbReference>
<dbReference type="STRING" id="1921764.BSR28_07325"/>
<protein>
    <recommendedName>
        <fullName evidence="3">DNA-binding transcriptional regulator</fullName>
    </recommendedName>
</protein>
<evidence type="ECO:0000313" key="2">
    <source>
        <dbReference type="Proteomes" id="UP000186785"/>
    </source>
</evidence>
<dbReference type="OrthoDB" id="2621539at2"/>
<sequence>MKRPQSRELPGFSELVEVLAKMTSELEVKAFLEDLCTPAELEAMSDRWRVVQPLQEGLSYRVIAAETGVSVTTVGRVARHLSTGAGGYQAALKLIEQG</sequence>
<dbReference type="InterPro" id="IPR038116">
    <property type="entry name" value="TrpR-like_sf"/>
</dbReference>
<keyword evidence="2" id="KW-1185">Reference proteome</keyword>
<accession>A0A1Q5PJV5</accession>
<dbReference type="NCBIfam" id="TIGR02531">
    <property type="entry name" value="yecD_yerC"/>
    <property type="match status" value="1"/>
</dbReference>
<dbReference type="PANTHER" id="PTHR40080">
    <property type="entry name" value="LMO1763 PROTEIN"/>
    <property type="match status" value="1"/>
</dbReference>
<reference evidence="1 2" key="1">
    <citation type="submission" date="2016-11" db="EMBL/GenBank/DDBJ databases">
        <title>Actinomyces gypaetusis sp. nov. isolated from the vulture Gypaetus barbatus in Qinghai Tibet Plateau China.</title>
        <authorList>
            <person name="Meng X."/>
        </authorList>
    </citation>
    <scope>NUCLEOTIDE SEQUENCE [LARGE SCALE GENOMIC DNA]</scope>
    <source>
        <strain evidence="1 2">VUL4_2</strain>
    </source>
</reference>
<dbReference type="GO" id="GO:0043565">
    <property type="term" value="F:sequence-specific DNA binding"/>
    <property type="evidence" value="ECO:0007669"/>
    <property type="project" value="InterPro"/>
</dbReference>